<dbReference type="EMBL" id="CP121689">
    <property type="protein sequence ID" value="WZL76689.1"/>
    <property type="molecule type" value="Genomic_DNA"/>
</dbReference>
<keyword evidence="3" id="KW-1185">Reference proteome</keyword>
<dbReference type="RefSeq" id="WP_369018854.1">
    <property type="nucleotide sequence ID" value="NZ_CP121689.1"/>
</dbReference>
<proteinExistence type="predicted"/>
<dbReference type="Proteomes" id="UP001461341">
    <property type="component" value="Chromosome"/>
</dbReference>
<dbReference type="Pfam" id="PF00149">
    <property type="entry name" value="Metallophos"/>
    <property type="match status" value="1"/>
</dbReference>
<dbReference type="InterPro" id="IPR004843">
    <property type="entry name" value="Calcineurin-like_PHP"/>
</dbReference>
<feature type="domain" description="Calcineurin-like phosphoesterase" evidence="1">
    <location>
        <begin position="1"/>
        <end position="150"/>
    </location>
</feature>
<dbReference type="PANTHER" id="PTHR42850">
    <property type="entry name" value="METALLOPHOSPHOESTERASE"/>
    <property type="match status" value="1"/>
</dbReference>
<dbReference type="SUPFAM" id="SSF56300">
    <property type="entry name" value="Metallo-dependent phosphatases"/>
    <property type="match status" value="1"/>
</dbReference>
<gene>
    <name evidence="2" type="ORF">QBE54_02840</name>
</gene>
<dbReference type="InterPro" id="IPR011152">
    <property type="entry name" value="Pesterase_MJ0912"/>
</dbReference>
<dbReference type="PIRSF" id="PIRSF000883">
    <property type="entry name" value="Pesterase_MJ0912"/>
    <property type="match status" value="1"/>
</dbReference>
<dbReference type="Gene3D" id="3.60.21.10">
    <property type="match status" value="1"/>
</dbReference>
<dbReference type="InterPro" id="IPR029052">
    <property type="entry name" value="Metallo-depent_PP-like"/>
</dbReference>
<protein>
    <submittedName>
        <fullName evidence="2">Metallophosphoesterase family protein</fullName>
    </submittedName>
</protein>
<dbReference type="PANTHER" id="PTHR42850:SF2">
    <property type="entry name" value="BLL5683 PROTEIN"/>
    <property type="match status" value="1"/>
</dbReference>
<evidence type="ECO:0000313" key="2">
    <source>
        <dbReference type="EMBL" id="WZL76689.1"/>
    </source>
</evidence>
<accession>A0ABZ2YCG5</accession>
<name>A0ABZ2YCG5_9BACT</name>
<evidence type="ECO:0000259" key="1">
    <source>
        <dbReference type="Pfam" id="PF00149"/>
    </source>
</evidence>
<evidence type="ECO:0000313" key="3">
    <source>
        <dbReference type="Proteomes" id="UP001461341"/>
    </source>
</evidence>
<organism evidence="2 3">
    <name type="scientific">Thermatribacter velox</name>
    <dbReference type="NCBI Taxonomy" id="3039681"/>
    <lineage>
        <taxon>Bacteria</taxon>
        <taxon>Pseudomonadati</taxon>
        <taxon>Atribacterota</taxon>
        <taxon>Atribacteria</taxon>
        <taxon>Atribacterales</taxon>
        <taxon>Thermatribacteraceae</taxon>
        <taxon>Thermatribacter</taxon>
    </lineage>
</organism>
<dbReference type="InterPro" id="IPR050126">
    <property type="entry name" value="Ap4A_hydrolase"/>
</dbReference>
<sequence length="244" mass="27447">MRIAILADIHGNFDALLAIARFFEDVDAVYVLGDVIGYGPQPAECLNWLVERKAKILMGNHEAACTGVLSLEWFNPVAYEALLWTRKVLPTKALELIQSFPLREVLTEAVLGVHGTLSDPLEEYLTDYRQALRDFKRFSFKVCFFAHTHVAEGYIWSGEQGVVRKFSMKEGGVIVLEKDKRYFVNCGSVGQPRDGNPRACFAVLDTQEGKIYVRRVDYPVEETASKILEAGLPAVLAMRLFQGR</sequence>
<dbReference type="CDD" id="cd00838">
    <property type="entry name" value="MPP_superfamily"/>
    <property type="match status" value="1"/>
</dbReference>
<reference evidence="2 3" key="1">
    <citation type="submission" date="2023-03" db="EMBL/GenBank/DDBJ databases">
        <title>Novel Species.</title>
        <authorList>
            <person name="Ma S."/>
        </authorList>
    </citation>
    <scope>NUCLEOTIDE SEQUENCE [LARGE SCALE GENOMIC DNA]</scope>
    <source>
        <strain evidence="2 3">B11</strain>
    </source>
</reference>